<reference evidence="3" key="1">
    <citation type="submission" date="2015-10" db="EMBL/GenBank/DDBJ databases">
        <authorList>
            <person name="Regsiter A."/>
            <person name="william w."/>
        </authorList>
    </citation>
    <scope>NUCLEOTIDE SEQUENCE</scope>
    <source>
        <strain evidence="3">Montdore</strain>
    </source>
</reference>
<dbReference type="AlphaFoldDB" id="A0A292PJC3"/>
<evidence type="ECO:0000259" key="2">
    <source>
        <dbReference type="Pfam" id="PF25000"/>
    </source>
</evidence>
<feature type="non-terminal residue" evidence="3">
    <location>
        <position position="710"/>
    </location>
</feature>
<dbReference type="InterPro" id="IPR053137">
    <property type="entry name" value="NLR-like"/>
</dbReference>
<proteinExistence type="predicted"/>
<dbReference type="SUPFAM" id="SSF48452">
    <property type="entry name" value="TPR-like"/>
    <property type="match status" value="3"/>
</dbReference>
<accession>A0A292PJC3</accession>
<dbReference type="PRINTS" id="PR00381">
    <property type="entry name" value="KINESINLIGHT"/>
</dbReference>
<evidence type="ECO:0000313" key="4">
    <source>
        <dbReference type="Proteomes" id="UP001412239"/>
    </source>
</evidence>
<evidence type="ECO:0000256" key="1">
    <source>
        <dbReference type="SAM" id="MobiDB-lite"/>
    </source>
</evidence>
<evidence type="ECO:0000313" key="3">
    <source>
        <dbReference type="EMBL" id="CUS07629.1"/>
    </source>
</evidence>
<dbReference type="PANTHER" id="PTHR46082">
    <property type="entry name" value="ATP/GTP-BINDING PROTEIN-RELATED"/>
    <property type="match status" value="1"/>
</dbReference>
<dbReference type="InterPro" id="IPR011990">
    <property type="entry name" value="TPR-like_helical_dom_sf"/>
</dbReference>
<dbReference type="Gene3D" id="1.25.40.10">
    <property type="entry name" value="Tetratricopeptide repeat domain"/>
    <property type="match status" value="2"/>
</dbReference>
<feature type="compositionally biased region" description="Basic and acidic residues" evidence="1">
    <location>
        <begin position="663"/>
        <end position="689"/>
    </location>
</feature>
<feature type="non-terminal residue" evidence="3">
    <location>
        <position position="1"/>
    </location>
</feature>
<sequence>EGAPRPYRVIPYRRNSKFTGRKALIESIKRVSKGNGHRRVALHGLGGSGKTQIALEYVHQLASKSDSDVFWVQGSGVVKFIEGFRAIAEYVRILPASAEGDQEQLLASIKRWLEGPDSGEEDFIGNNGPISKFSPQGQRGTLIFTTRCLRVASWQDCERIEVGKMDEDEAQAMFAKRFGSRNNLSEEDKAAITMILGSIHHVPLAIVGAAAFMTETRTPPSIYWTMFRGSDDHAKRLLSQPFCDIQREADMTESILATYFITFNRITVQMPLAADLLRLIAFFDRQNIPEELLSKCGLEGMDDPIKFRRAIGNLLGFSLITAAECKDKTFYELHRLVQLSLQVYLPTEALDQWRAKSLGVVARLFPGGVDGRRYVGSAYIPHAVAVTKDSRDPIAEELCFRLGQCFLEMGFYNDAEIQFRPCIELRYKSKEYAWAEQGLRRVILLGAVIAYQGKAEVAEKILRDLLVDIEVSFGRDNLIVLEAVDYLGIVLRDRGKYTESEIMHRRALEGREKILGADHPDTLTSANDLAILLKSKGNYSESEMMNRRALKGYEKIHGPDHPYTLTSVGNLATVLQRQRKYNESETMNRRALEGREKILGADHPDTLTSANDLAILLESQGNYSESEMMNRRALKGYEKIHGPDHPYALTSVSNLATVLERQGKYTESETMRRRALEGRQRTLGPDHPKTRSSARKLAALLRSQGFPDDS</sequence>
<keyword evidence="4" id="KW-1185">Reference proteome</keyword>
<dbReference type="SUPFAM" id="SSF52540">
    <property type="entry name" value="P-loop containing nucleoside triphosphate hydrolases"/>
    <property type="match status" value="1"/>
</dbReference>
<protein>
    <recommendedName>
        <fullName evidence="2">DUF7779 domain-containing protein</fullName>
    </recommendedName>
</protein>
<dbReference type="PANTHER" id="PTHR46082:SF6">
    <property type="entry name" value="AAA+ ATPASE DOMAIN-CONTAINING PROTEIN-RELATED"/>
    <property type="match status" value="1"/>
</dbReference>
<dbReference type="Pfam" id="PF13424">
    <property type="entry name" value="TPR_12"/>
    <property type="match status" value="3"/>
</dbReference>
<dbReference type="Proteomes" id="UP001412239">
    <property type="component" value="Unassembled WGS sequence"/>
</dbReference>
<feature type="region of interest" description="Disordered" evidence="1">
    <location>
        <begin position="663"/>
        <end position="695"/>
    </location>
</feature>
<name>A0A292PJC3_9PEZI</name>
<gene>
    <name evidence="3" type="ORF">GSTUAT00008287001</name>
</gene>
<organism evidence="3 4">
    <name type="scientific">Tuber aestivum</name>
    <name type="common">summer truffle</name>
    <dbReference type="NCBI Taxonomy" id="59557"/>
    <lineage>
        <taxon>Eukaryota</taxon>
        <taxon>Fungi</taxon>
        <taxon>Dikarya</taxon>
        <taxon>Ascomycota</taxon>
        <taxon>Pezizomycotina</taxon>
        <taxon>Pezizomycetes</taxon>
        <taxon>Pezizales</taxon>
        <taxon>Tuberaceae</taxon>
        <taxon>Tuber</taxon>
    </lineage>
</organism>
<dbReference type="Gene3D" id="3.40.50.300">
    <property type="entry name" value="P-loop containing nucleotide triphosphate hydrolases"/>
    <property type="match status" value="1"/>
</dbReference>
<feature type="domain" description="DUF7779" evidence="2">
    <location>
        <begin position="272"/>
        <end position="342"/>
    </location>
</feature>
<dbReference type="EMBL" id="LN891188">
    <property type="protein sequence ID" value="CUS07629.1"/>
    <property type="molecule type" value="Genomic_DNA"/>
</dbReference>
<dbReference type="InterPro" id="IPR027417">
    <property type="entry name" value="P-loop_NTPase"/>
</dbReference>
<dbReference type="Pfam" id="PF25000">
    <property type="entry name" value="DUF7779"/>
    <property type="match status" value="1"/>
</dbReference>
<dbReference type="InterPro" id="IPR056681">
    <property type="entry name" value="DUF7779"/>
</dbReference>